<evidence type="ECO:0000256" key="1">
    <source>
        <dbReference type="ARBA" id="ARBA00022574"/>
    </source>
</evidence>
<keyword evidence="2" id="KW-0677">Repeat</keyword>
<dbReference type="InterPro" id="IPR019775">
    <property type="entry name" value="WD40_repeat_CS"/>
</dbReference>
<sequence length="496" mass="55176">MVKKDQVTNGKINKNSNIEDDKINSLCKFSILNTFELYTPQTPISTATTPTNGANNNGDLSDESRKIKIYSKIKDEYEPVKDLPTQSFAKKAAATNNNKQKTTTDKPTIEEEDTKDIDNIINNLPSQKDEKRRKIDSNAISLYNHNVNKDTRGGSLALVNGYEPLQYTKPDWHAPWKLMRVVSGHTGWVRAIAVDASNQWFATGGGDNTIKVWDLASGELKVTLTGHVSQVRGLAISARHPYLFSVGDDAKVLCWDLECNKQIRSYYGHHNAVNAVALHPTLDILFSGGRDKDLRVWDMRTKAKIFEIRGHSDAITSIAAQNADPQVITGSNDQTVRLWDLASGTCAATLTNHKKSVRALAVHEKEFTFASASADNIKQWKCPDGTFIKNLSGHNAIVNALALNQDNVLVSAADNGSMQFWDWKTGHCFQKNQSIVQPGSLDSEAGIFAMSFDKTGTRLITCEADKTIKFYKEDENASEATHPVVDWRPSRDEKRY</sequence>
<feature type="repeat" description="WD" evidence="4">
    <location>
        <begin position="182"/>
        <end position="223"/>
    </location>
</feature>
<dbReference type="InterPro" id="IPR045241">
    <property type="entry name" value="Prp46/PLRG1-like"/>
</dbReference>
<gene>
    <name evidence="6" type="ORF">CYY_000711</name>
</gene>
<dbReference type="PRINTS" id="PR00320">
    <property type="entry name" value="GPROTEINBRPT"/>
</dbReference>
<evidence type="ECO:0000313" key="7">
    <source>
        <dbReference type="Proteomes" id="UP000695562"/>
    </source>
</evidence>
<dbReference type="GO" id="GO:0071011">
    <property type="term" value="C:precatalytic spliceosome"/>
    <property type="evidence" value="ECO:0007669"/>
    <property type="project" value="TreeGrafter"/>
</dbReference>
<dbReference type="SUPFAM" id="SSF50978">
    <property type="entry name" value="WD40 repeat-like"/>
    <property type="match status" value="1"/>
</dbReference>
<dbReference type="Proteomes" id="UP000695562">
    <property type="component" value="Unassembled WGS sequence"/>
</dbReference>
<evidence type="ECO:0000256" key="2">
    <source>
        <dbReference type="ARBA" id="ARBA00022737"/>
    </source>
</evidence>
<dbReference type="OrthoDB" id="10256122at2759"/>
<feature type="repeat" description="WD" evidence="4">
    <location>
        <begin position="391"/>
        <end position="431"/>
    </location>
</feature>
<dbReference type="Pfam" id="PF00400">
    <property type="entry name" value="WD40"/>
    <property type="match status" value="7"/>
</dbReference>
<dbReference type="InterPro" id="IPR036322">
    <property type="entry name" value="WD40_repeat_dom_sf"/>
</dbReference>
<evidence type="ECO:0000256" key="3">
    <source>
        <dbReference type="ARBA" id="ARBA00025726"/>
    </source>
</evidence>
<dbReference type="GO" id="GO:0000974">
    <property type="term" value="C:Prp19 complex"/>
    <property type="evidence" value="ECO:0007669"/>
    <property type="project" value="TreeGrafter"/>
</dbReference>
<keyword evidence="1 4" id="KW-0853">WD repeat</keyword>
<feature type="repeat" description="WD" evidence="4">
    <location>
        <begin position="266"/>
        <end position="307"/>
    </location>
</feature>
<organism evidence="6 7">
    <name type="scientific">Polysphondylium violaceum</name>
    <dbReference type="NCBI Taxonomy" id="133409"/>
    <lineage>
        <taxon>Eukaryota</taxon>
        <taxon>Amoebozoa</taxon>
        <taxon>Evosea</taxon>
        <taxon>Eumycetozoa</taxon>
        <taxon>Dictyostelia</taxon>
        <taxon>Dictyosteliales</taxon>
        <taxon>Dictyosteliaceae</taxon>
        <taxon>Polysphondylium</taxon>
    </lineage>
</organism>
<feature type="region of interest" description="Disordered" evidence="5">
    <location>
        <begin position="88"/>
        <end position="108"/>
    </location>
</feature>
<dbReference type="PROSITE" id="PS50082">
    <property type="entry name" value="WD_REPEATS_2"/>
    <property type="match status" value="5"/>
</dbReference>
<evidence type="ECO:0008006" key="8">
    <source>
        <dbReference type="Google" id="ProtNLM"/>
    </source>
</evidence>
<protein>
    <recommendedName>
        <fullName evidence="8">WD40 repeat-containing protein</fullName>
    </recommendedName>
</protein>
<dbReference type="PANTHER" id="PTHR19923">
    <property type="entry name" value="WD40 REPEAT PROTEINPRL1/PRL2-RELATED"/>
    <property type="match status" value="1"/>
</dbReference>
<feature type="repeat" description="WD" evidence="4">
    <location>
        <begin position="224"/>
        <end position="265"/>
    </location>
</feature>
<dbReference type="PROSITE" id="PS50294">
    <property type="entry name" value="WD_REPEATS_REGION"/>
    <property type="match status" value="5"/>
</dbReference>
<evidence type="ECO:0000313" key="6">
    <source>
        <dbReference type="EMBL" id="KAF2077987.1"/>
    </source>
</evidence>
<feature type="compositionally biased region" description="Low complexity" evidence="5">
    <location>
        <begin position="89"/>
        <end position="101"/>
    </location>
</feature>
<dbReference type="InterPro" id="IPR001680">
    <property type="entry name" value="WD40_rpt"/>
</dbReference>
<dbReference type="Gene3D" id="2.130.10.10">
    <property type="entry name" value="YVTN repeat-like/Quinoprotein amine dehydrogenase"/>
    <property type="match status" value="1"/>
</dbReference>
<reference evidence="6" key="1">
    <citation type="submission" date="2020-01" db="EMBL/GenBank/DDBJ databases">
        <title>Development of genomics and gene disruption for Polysphondylium violaceum indicates a role for the polyketide synthase stlB in stalk morphogenesis.</title>
        <authorList>
            <person name="Narita B."/>
            <person name="Kawabe Y."/>
            <person name="Kin K."/>
            <person name="Saito T."/>
            <person name="Gibbs R."/>
            <person name="Kuspa A."/>
            <person name="Muzny D."/>
            <person name="Queller D."/>
            <person name="Richards S."/>
            <person name="Strassman J."/>
            <person name="Sucgang R."/>
            <person name="Worley K."/>
            <person name="Schaap P."/>
        </authorList>
    </citation>
    <scope>NUCLEOTIDE SEQUENCE</scope>
    <source>
        <strain evidence="6">QSvi11</strain>
    </source>
</reference>
<dbReference type="GO" id="GO:0000398">
    <property type="term" value="P:mRNA splicing, via spliceosome"/>
    <property type="evidence" value="ECO:0007669"/>
    <property type="project" value="InterPro"/>
</dbReference>
<dbReference type="CDD" id="cd00200">
    <property type="entry name" value="WD40"/>
    <property type="match status" value="1"/>
</dbReference>
<dbReference type="InterPro" id="IPR020472">
    <property type="entry name" value="WD40_PAC1"/>
</dbReference>
<accession>A0A8J4V8N4</accession>
<dbReference type="GO" id="GO:0071013">
    <property type="term" value="C:catalytic step 2 spliceosome"/>
    <property type="evidence" value="ECO:0007669"/>
    <property type="project" value="TreeGrafter"/>
</dbReference>
<dbReference type="AlphaFoldDB" id="A0A8J4V8N4"/>
<dbReference type="InterPro" id="IPR015943">
    <property type="entry name" value="WD40/YVTN_repeat-like_dom_sf"/>
</dbReference>
<comment type="similarity">
    <text evidence="3">Belongs to the WD repeat PRL1/PRL2 family.</text>
</comment>
<evidence type="ECO:0000256" key="5">
    <source>
        <dbReference type="SAM" id="MobiDB-lite"/>
    </source>
</evidence>
<dbReference type="EMBL" id="AJWJ01000014">
    <property type="protein sequence ID" value="KAF2077987.1"/>
    <property type="molecule type" value="Genomic_DNA"/>
</dbReference>
<dbReference type="PROSITE" id="PS00678">
    <property type="entry name" value="WD_REPEATS_1"/>
    <property type="match status" value="2"/>
</dbReference>
<proteinExistence type="inferred from homology"/>
<dbReference type="PANTHER" id="PTHR19923:SF0">
    <property type="entry name" value="PLEIOTROPIC REGULATOR 1"/>
    <property type="match status" value="1"/>
</dbReference>
<dbReference type="FunFam" id="2.130.10.10:FF:000012">
    <property type="entry name" value="Putative pleiotropic regulator 1"/>
    <property type="match status" value="1"/>
</dbReference>
<feature type="repeat" description="WD" evidence="4">
    <location>
        <begin position="308"/>
        <end position="349"/>
    </location>
</feature>
<name>A0A8J4V8N4_9MYCE</name>
<evidence type="ECO:0000256" key="4">
    <source>
        <dbReference type="PROSITE-ProRule" id="PRU00221"/>
    </source>
</evidence>
<comment type="caution">
    <text evidence="6">The sequence shown here is derived from an EMBL/GenBank/DDBJ whole genome shotgun (WGS) entry which is preliminary data.</text>
</comment>
<keyword evidence="7" id="KW-1185">Reference proteome</keyword>
<dbReference type="SMART" id="SM00320">
    <property type="entry name" value="WD40"/>
    <property type="match status" value="7"/>
</dbReference>